<dbReference type="Proteomes" id="UP000001628">
    <property type="component" value="Unassembled WGS sequence"/>
</dbReference>
<dbReference type="GeneID" id="22587902"/>
<dbReference type="InParanoid" id="A0A0A0HV08"/>
<dbReference type="HOGENOM" id="CLU_2073876_0_0_1"/>
<feature type="region of interest" description="Disordered" evidence="1">
    <location>
        <begin position="92"/>
        <end position="118"/>
    </location>
</feature>
<dbReference type="VEuPathDB" id="FungiDB:PADG_12005"/>
<sequence>MEVTLSRHISGLMFMQDGDYDNPTLEFQINLTWTKSRSYFHCVLSRFLSLVIEEEQIQHKEEEIGPHENLSHSCADGFSYVVELACKVQSPKGSIKAQASMRRPRRAQGNSQTKDGHV</sequence>
<evidence type="ECO:0000313" key="3">
    <source>
        <dbReference type="Proteomes" id="UP000001628"/>
    </source>
</evidence>
<dbReference type="RefSeq" id="XP_010761596.1">
    <property type="nucleotide sequence ID" value="XM_010763294.1"/>
</dbReference>
<protein>
    <submittedName>
        <fullName evidence="2">Uncharacterized protein</fullName>
    </submittedName>
</protein>
<organism evidence="2 3">
    <name type="scientific">Paracoccidioides brasiliensis (strain Pb18)</name>
    <dbReference type="NCBI Taxonomy" id="502780"/>
    <lineage>
        <taxon>Eukaryota</taxon>
        <taxon>Fungi</taxon>
        <taxon>Dikarya</taxon>
        <taxon>Ascomycota</taxon>
        <taxon>Pezizomycotina</taxon>
        <taxon>Eurotiomycetes</taxon>
        <taxon>Eurotiomycetidae</taxon>
        <taxon>Onygenales</taxon>
        <taxon>Ajellomycetaceae</taxon>
        <taxon>Paracoccidioides</taxon>
    </lineage>
</organism>
<evidence type="ECO:0000313" key="2">
    <source>
        <dbReference type="EMBL" id="KGM91866.1"/>
    </source>
</evidence>
<accession>A0A0A0HV08</accession>
<reference evidence="2 3" key="1">
    <citation type="journal article" date="2011" name="PLoS Genet.">
        <title>Comparative genomic analysis of human fungal pathogens causing paracoccidioidomycosis.</title>
        <authorList>
            <person name="Desjardins C.A."/>
            <person name="Champion M.D."/>
            <person name="Holder J.W."/>
            <person name="Muszewska A."/>
            <person name="Goldberg J."/>
            <person name="Bailao A.M."/>
            <person name="Brigido M.M."/>
            <person name="Ferreira M.E."/>
            <person name="Garcia A.M."/>
            <person name="Grynberg M."/>
            <person name="Gujja S."/>
            <person name="Heiman D.I."/>
            <person name="Henn M.R."/>
            <person name="Kodira C.D."/>
            <person name="Leon-Narvaez H."/>
            <person name="Longo L.V."/>
            <person name="Ma L.J."/>
            <person name="Malavazi I."/>
            <person name="Matsuo A.L."/>
            <person name="Morais F.V."/>
            <person name="Pereira M."/>
            <person name="Rodriguez-Brito S."/>
            <person name="Sakthikumar S."/>
            <person name="Salem-Izacc S.M."/>
            <person name="Sykes S.M."/>
            <person name="Teixeira M.M."/>
            <person name="Vallejo M.C."/>
            <person name="Walter M.E."/>
            <person name="Yandava C."/>
            <person name="Young S."/>
            <person name="Zeng Q."/>
            <person name="Zucker J."/>
            <person name="Felipe M.S."/>
            <person name="Goldman G.H."/>
            <person name="Haas B.J."/>
            <person name="McEwen J.G."/>
            <person name="Nino-Vega G."/>
            <person name="Puccia R."/>
            <person name="San-Blas G."/>
            <person name="Soares C.M."/>
            <person name="Birren B.W."/>
            <person name="Cuomo C.A."/>
        </authorList>
    </citation>
    <scope>NUCLEOTIDE SEQUENCE [LARGE SCALE GENOMIC DNA]</scope>
    <source>
        <strain evidence="2 3">Pb18</strain>
    </source>
</reference>
<gene>
    <name evidence="2" type="ORF">PADG_12005</name>
</gene>
<proteinExistence type="predicted"/>
<evidence type="ECO:0000256" key="1">
    <source>
        <dbReference type="SAM" id="MobiDB-lite"/>
    </source>
</evidence>
<dbReference type="KEGG" id="pbn:PADG_12005"/>
<keyword evidence="3" id="KW-1185">Reference proteome</keyword>
<feature type="compositionally biased region" description="Polar residues" evidence="1">
    <location>
        <begin position="108"/>
        <end position="118"/>
    </location>
</feature>
<dbReference type="AlphaFoldDB" id="A0A0A0HV08"/>
<dbReference type="EMBL" id="KN275963">
    <property type="protein sequence ID" value="KGM91866.1"/>
    <property type="molecule type" value="Genomic_DNA"/>
</dbReference>
<name>A0A0A0HV08_PARBD</name>